<dbReference type="SUPFAM" id="SSF53383">
    <property type="entry name" value="PLP-dependent transferases"/>
    <property type="match status" value="1"/>
</dbReference>
<dbReference type="PANTHER" id="PTHR11879">
    <property type="entry name" value="ASPARTATE AMINOTRANSFERASE"/>
    <property type="match status" value="1"/>
</dbReference>
<keyword evidence="4" id="KW-0032">Aminotransferase</keyword>
<protein>
    <submittedName>
        <fullName evidence="8">Aromatic-amino-acid transaminase</fullName>
    </submittedName>
</protein>
<gene>
    <name evidence="8" type="ORF">EI71_00465</name>
</gene>
<evidence type="ECO:0000256" key="5">
    <source>
        <dbReference type="ARBA" id="ARBA00022679"/>
    </source>
</evidence>
<dbReference type="Pfam" id="PF00155">
    <property type="entry name" value="Aminotran_1_2"/>
    <property type="match status" value="1"/>
</dbReference>
<comment type="subunit">
    <text evidence="3">Homodimer.</text>
</comment>
<evidence type="ECO:0000256" key="1">
    <source>
        <dbReference type="ARBA" id="ARBA00001933"/>
    </source>
</evidence>
<dbReference type="Proteomes" id="UP000266506">
    <property type="component" value="Unassembled WGS sequence"/>
</dbReference>
<comment type="caution">
    <text evidence="8">The sequence shown here is derived from an EMBL/GenBank/DDBJ whole genome shotgun (WGS) entry which is preliminary data.</text>
</comment>
<proteinExistence type="inferred from homology"/>
<evidence type="ECO:0000256" key="3">
    <source>
        <dbReference type="ARBA" id="ARBA00011738"/>
    </source>
</evidence>
<dbReference type="EMBL" id="QXEV01000003">
    <property type="protein sequence ID" value="RIA78153.1"/>
    <property type="molecule type" value="Genomic_DNA"/>
</dbReference>
<evidence type="ECO:0000259" key="7">
    <source>
        <dbReference type="Pfam" id="PF00155"/>
    </source>
</evidence>
<keyword evidence="6" id="KW-0663">Pyridoxal phosphate</keyword>
<feature type="domain" description="Aminotransferase class I/classII large" evidence="7">
    <location>
        <begin position="51"/>
        <end position="400"/>
    </location>
</feature>
<dbReference type="Gene3D" id="3.40.640.10">
    <property type="entry name" value="Type I PLP-dependent aspartate aminotransferase-like (Major domain)"/>
    <property type="match status" value="1"/>
</dbReference>
<dbReference type="PANTHER" id="PTHR11879:SF22">
    <property type="entry name" value="ASPARTATE AMINOTRANSFERASE, MITOCHONDRIAL"/>
    <property type="match status" value="1"/>
</dbReference>
<reference evidence="8 9" key="1">
    <citation type="submission" date="2018-08" db="EMBL/GenBank/DDBJ databases">
        <title>Genomic Encyclopedia of Archaeal and Bacterial Type Strains, Phase II (KMG-II): from individual species to whole genera.</title>
        <authorList>
            <person name="Goeker M."/>
        </authorList>
    </citation>
    <scope>NUCLEOTIDE SEQUENCE [LARGE SCALE GENOMIC DNA]</scope>
    <source>
        <strain evidence="8 9">ATCC 27112</strain>
    </source>
</reference>
<evidence type="ECO:0000313" key="8">
    <source>
        <dbReference type="EMBL" id="RIA78153.1"/>
    </source>
</evidence>
<dbReference type="GO" id="GO:0030170">
    <property type="term" value="F:pyridoxal phosphate binding"/>
    <property type="evidence" value="ECO:0007669"/>
    <property type="project" value="InterPro"/>
</dbReference>
<dbReference type="GO" id="GO:0008483">
    <property type="term" value="F:transaminase activity"/>
    <property type="evidence" value="ECO:0007669"/>
    <property type="project" value="UniProtKB-KW"/>
</dbReference>
<sequence>MTLLAKRSIIKEDKSNIITLGAIAKEEKMKDPSVTNATIGMLYGEDSKLFAFKSVDNALNGLSTDEKYAYGATPGSKAFHEAVKMWVFRNYYEEMKDNSKVMATPGGTGALSNTFSNYLNEDDKALLPNYMWGNYKQCLYENHQGFETYKLFDDKGGFNVADLKEKMLLMKKSQGRVLFVINDPCHNPTGYTMTSTEWDLVIDLMNEVSSDGTPVILLHDMAYIDYAKEGFEYTRDNIYKYKRLNENCLVIMAFSGSKTLALYGVRIGAQVAYANNQETLTDFAKANKFSSRSKWSNPSNLGQNIIIKCFTDEAYKKSFEEELKMASNTLVERAEIFLNECKNVKLETLPFKCGFFITIPCKNPDLVYQKLVEKKVHIIPMGNVVRVTISAISKEECKKLPKMIKEAILASE</sequence>
<comment type="cofactor">
    <cofactor evidence="1">
        <name>pyridoxal 5'-phosphate</name>
        <dbReference type="ChEBI" id="CHEBI:597326"/>
    </cofactor>
</comment>
<evidence type="ECO:0000256" key="2">
    <source>
        <dbReference type="ARBA" id="ARBA00007441"/>
    </source>
</evidence>
<name>A0A397RVD5_9MOLU</name>
<comment type="similarity">
    <text evidence="2">Belongs to the class-I pyridoxal-phosphate-dependent aminotransferase family.</text>
</comment>
<evidence type="ECO:0000256" key="4">
    <source>
        <dbReference type="ARBA" id="ARBA00022576"/>
    </source>
</evidence>
<dbReference type="InterPro" id="IPR015422">
    <property type="entry name" value="PyrdxlP-dep_Trfase_small"/>
</dbReference>
<dbReference type="OrthoDB" id="9766445at2"/>
<dbReference type="InterPro" id="IPR015421">
    <property type="entry name" value="PyrdxlP-dep_Trfase_major"/>
</dbReference>
<keyword evidence="5" id="KW-0808">Transferase</keyword>
<dbReference type="GO" id="GO:0006520">
    <property type="term" value="P:amino acid metabolic process"/>
    <property type="evidence" value="ECO:0007669"/>
    <property type="project" value="InterPro"/>
</dbReference>
<accession>A0A397RVD5</accession>
<dbReference type="AlphaFoldDB" id="A0A397RVD5"/>
<dbReference type="InterPro" id="IPR015424">
    <property type="entry name" value="PyrdxlP-dep_Trfase"/>
</dbReference>
<evidence type="ECO:0000256" key="6">
    <source>
        <dbReference type="ARBA" id="ARBA00022898"/>
    </source>
</evidence>
<organism evidence="8 9">
    <name type="scientific">Anaeroplasma bactoclasticum</name>
    <dbReference type="NCBI Taxonomy" id="2088"/>
    <lineage>
        <taxon>Bacteria</taxon>
        <taxon>Bacillati</taxon>
        <taxon>Mycoplasmatota</taxon>
        <taxon>Mollicutes</taxon>
        <taxon>Anaeroplasmatales</taxon>
        <taxon>Anaeroplasmataceae</taxon>
        <taxon>Anaeroplasma</taxon>
    </lineage>
</organism>
<dbReference type="GO" id="GO:0042802">
    <property type="term" value="F:identical protein binding"/>
    <property type="evidence" value="ECO:0007669"/>
    <property type="project" value="TreeGrafter"/>
</dbReference>
<dbReference type="InterPro" id="IPR004839">
    <property type="entry name" value="Aminotransferase_I/II_large"/>
</dbReference>
<dbReference type="Gene3D" id="3.90.1150.10">
    <property type="entry name" value="Aspartate Aminotransferase, domain 1"/>
    <property type="match status" value="1"/>
</dbReference>
<dbReference type="RefSeq" id="WP_119015630.1">
    <property type="nucleotide sequence ID" value="NZ_QXEV01000003.1"/>
</dbReference>
<dbReference type="InParanoid" id="A0A397RVD5"/>
<dbReference type="InterPro" id="IPR000796">
    <property type="entry name" value="Asp_trans"/>
</dbReference>
<dbReference type="CDD" id="cd00609">
    <property type="entry name" value="AAT_like"/>
    <property type="match status" value="1"/>
</dbReference>
<evidence type="ECO:0000313" key="9">
    <source>
        <dbReference type="Proteomes" id="UP000266506"/>
    </source>
</evidence>
<keyword evidence="9" id="KW-1185">Reference proteome</keyword>